<dbReference type="eggNOG" id="ENOG5034BNS">
    <property type="taxonomic scope" value="Bacteria"/>
</dbReference>
<protein>
    <submittedName>
        <fullName evidence="1">Mu phage uncharacterized protein</fullName>
    </submittedName>
</protein>
<keyword evidence="2" id="KW-1185">Reference proteome</keyword>
<dbReference type="AlphaFoldDB" id="K4PU22"/>
<reference evidence="1 2" key="1">
    <citation type="journal article" date="2002" name="Nat. Biotechnol.">
        <title>Genome sequence of the dissimilatory metal ion-reducing bacterium Shewanella oneidensis.</title>
        <authorList>
            <person name="Heidelberg J.F."/>
            <person name="Paulsen I.T."/>
            <person name="Nelson K.E."/>
            <person name="Gaidos E.J."/>
            <person name="Nelson W.C."/>
            <person name="Read T.D."/>
            <person name="Eisen J.A."/>
            <person name="Seshadri R."/>
            <person name="Ward N."/>
            <person name="Methe B."/>
            <person name="Clayton R.A."/>
            <person name="Meyer T."/>
            <person name="Tsapin A."/>
            <person name="Scott J."/>
            <person name="Beanan M."/>
            <person name="Brinkac L."/>
            <person name="Daugherty S."/>
            <person name="DeBoy R.T."/>
            <person name="Dodson R.J."/>
            <person name="Durkin A.S."/>
            <person name="Haft D.H."/>
            <person name="Kolonay J.F."/>
            <person name="Madupu R."/>
            <person name="Peterson J.D."/>
            <person name="Umayam L.A."/>
            <person name="White O."/>
            <person name="Wolf A.M."/>
            <person name="Vamathevan J."/>
            <person name="Weidman J."/>
            <person name="Impraim M."/>
            <person name="Lee K."/>
            <person name="Berry K."/>
            <person name="Lee C."/>
            <person name="Mueller J."/>
            <person name="Khouri H."/>
            <person name="Gill J."/>
            <person name="Utterback T.R."/>
            <person name="McDonald L.A."/>
            <person name="Feldblyum T.V."/>
            <person name="Smith H.O."/>
            <person name="Venter J.C."/>
            <person name="Nealson K.H."/>
            <person name="Fraser C.M."/>
        </authorList>
    </citation>
    <scope>NUCLEOTIDE SEQUENCE [LARGE SCALE GENOMIC DNA]</scope>
    <source>
        <strain evidence="2">ATCC 700550 / JCM 31522 / CIP 106686 / LMG 19005 / NCIMB 14063 / MR-1</strain>
    </source>
</reference>
<reference evidence="1 2" key="2">
    <citation type="journal article" date="2005" name="Proteomics">
        <title>Global detection and characterization of hypothetical proteins in Shewanella oneidensis MR-1 using LC-MS based proteomics.</title>
        <authorList>
            <person name="Elias D.A."/>
            <person name="Monroe M.E."/>
            <person name="Marshall M.J."/>
            <person name="Romine M.F."/>
            <person name="Belieav A.S."/>
            <person name="Fredrickson J.K."/>
            <person name="Anderson G.A."/>
            <person name="Smith R.D."/>
            <person name="Lipton M.S."/>
        </authorList>
    </citation>
    <scope>NUCLEOTIDE SEQUENCE [LARGE SCALE GENOMIC DNA]</scope>
    <source>
        <strain evidence="2">ATCC 700550 / JCM 31522 / CIP 106686 / LMG 19005 / NCIMB 14063 / MR-1</strain>
    </source>
</reference>
<dbReference type="Proteomes" id="UP000008186">
    <property type="component" value="Chromosome"/>
</dbReference>
<dbReference type="HOGENOM" id="CLU_2535112_0_0_6"/>
<evidence type="ECO:0000313" key="1">
    <source>
        <dbReference type="EMBL" id="AFV73554.1"/>
    </source>
</evidence>
<dbReference type="STRING" id="211586.SO_4787"/>
<dbReference type="KEGG" id="son:SO_4787"/>
<organism evidence="1 2">
    <name type="scientific">Shewanella oneidensis (strain ATCC 700550 / JCM 31522 / CIP 106686 / LMG 19005 / NCIMB 14063 / MR-1)</name>
    <dbReference type="NCBI Taxonomy" id="211586"/>
    <lineage>
        <taxon>Bacteria</taxon>
        <taxon>Pseudomonadati</taxon>
        <taxon>Pseudomonadota</taxon>
        <taxon>Gammaproteobacteria</taxon>
        <taxon>Alteromonadales</taxon>
        <taxon>Shewanellaceae</taxon>
        <taxon>Shewanella</taxon>
    </lineage>
</organism>
<dbReference type="BioCyc" id="SONE211586:G1GMP-2444-MONOMER"/>
<reference evidence="1 2" key="4">
    <citation type="journal article" date="2011" name="BMC Genomics">
        <title>Genome-wide protein localization prediction strategies for gram negative bacteria.</title>
        <authorList>
            <person name="Romine M.F."/>
        </authorList>
    </citation>
    <scope>NUCLEOTIDE SEQUENCE [LARGE SCALE GENOMIC DNA]</scope>
    <source>
        <strain evidence="2">ATCC 700550 / JCM 31522 / CIP 106686 / LMG 19005 / NCIMB 14063 / MR-1</strain>
    </source>
</reference>
<dbReference type="PaxDb" id="211586-SO_4787"/>
<dbReference type="OrthoDB" id="5904112at2"/>
<gene>
    <name evidence="1" type="ordered locus">SO_4787</name>
</gene>
<proteinExistence type="predicted"/>
<reference evidence="1 2" key="3">
    <citation type="journal article" date="2008" name="Appl. Environ. Microbiol.">
        <title>Identification of mobile elements and pseudogenes in the Shewanella oneidensis MR-1 genome.</title>
        <authorList>
            <person name="Romine M.F."/>
            <person name="Carlson T.S."/>
            <person name="Norbeck A.D."/>
            <person name="McCue L.A."/>
            <person name="Lipton M.S."/>
        </authorList>
    </citation>
    <scope>NUCLEOTIDE SEQUENCE [LARGE SCALE GENOMIC DNA]</scope>
    <source>
        <strain evidence="2">ATCC 700550 / JCM 31522 / CIP 106686 / LMG 19005 / NCIMB 14063 / MR-1</strain>
    </source>
</reference>
<evidence type="ECO:0000313" key="2">
    <source>
        <dbReference type="Proteomes" id="UP000008186"/>
    </source>
</evidence>
<name>K4PU22_SHEON</name>
<sequence length="90" mass="10743">MQLFTRYGEVNVSRHAVIRWRQRTGKSFAEMVHAIANATRPSKRQLRRIIKRAPWQPKRILECDCAYFVIVNKHIVTVYDKRWDKTNDAT</sequence>
<dbReference type="EMBL" id="AE014299">
    <property type="protein sequence ID" value="AFV73554.1"/>
    <property type="molecule type" value="Genomic_DNA"/>
</dbReference>
<accession>K4PU22</accession>